<dbReference type="AlphaFoldDB" id="A0A0E0MGI1"/>
<protein>
    <submittedName>
        <fullName evidence="2">Uncharacterized protein</fullName>
    </submittedName>
</protein>
<accession>A0A0E0MGI1</accession>
<proteinExistence type="predicted"/>
<reference evidence="2" key="2">
    <citation type="submission" date="2018-05" db="EMBL/GenBank/DDBJ databases">
        <title>OpunRS2 (Oryza punctata Reference Sequence Version 2).</title>
        <authorList>
            <person name="Zhang J."/>
            <person name="Kudrna D."/>
            <person name="Lee S."/>
            <person name="Talag J."/>
            <person name="Welchert J."/>
            <person name="Wing R.A."/>
        </authorList>
    </citation>
    <scope>NUCLEOTIDE SEQUENCE [LARGE SCALE GENOMIC DNA]</scope>
</reference>
<sequence length="526" mass="58550">MSLPWRFLYLIVESSTPGAKSLMSIDLSRQRFFNTTRRPPPPPHPPNKHGSESESGGGVVLRKAKRSDADNNPEPALKMKMERIQLPSPTFNFRASRSELNNEWKIDCFPIVDRRVICVDQSGSSFLFEADTHRVVTLPRLQEPKSRPISLFVLSPDVDDFDGGGGGGSLFIMERIPIPGASNQVEAFVYRYPQSWDCQFLPPPPFVHDSTYLQQHVCPEIRSYAVVDGGSRICICVEGIGTYCLDTVNHTWSEIGKWMLPFYGKVEYVPELKLWFGLSGNDQVFAAADLSSMDSQPRLIGACKDFDPPAEWKLCKDSQLVYLGSGKFCIARFSHTSSILSGDFDNELIEQNLTVLTGVEVVQPTIRYGNGSSGKEQLQLIPHKSKSRLSGPTHIEPSALMSLPRRFLNLIVESCTTPGAKSLLSIDLRRQRFFNTTRRSPPPHPPNKHGSQSESGGGGVVLLQEARRSDADNNPEPALKMERIQLPRPTFNFRAATMSKQWLMHCFPLSAGSRVVPSSSTGTRVT</sequence>
<feature type="region of interest" description="Disordered" evidence="1">
    <location>
        <begin position="435"/>
        <end position="458"/>
    </location>
</feature>
<dbReference type="Pfam" id="PF07893">
    <property type="entry name" value="DUF1668"/>
    <property type="match status" value="2"/>
</dbReference>
<dbReference type="OMA" id="HANGNDN"/>
<keyword evidence="3" id="KW-1185">Reference proteome</keyword>
<dbReference type="HOGENOM" id="CLU_018267_2_0_1"/>
<dbReference type="EnsemblPlants" id="OPUNC11G14520.1">
    <property type="protein sequence ID" value="OPUNC11G14520.1"/>
    <property type="gene ID" value="OPUNC11G14520"/>
</dbReference>
<name>A0A0E0MGI1_ORYPU</name>
<reference evidence="2" key="1">
    <citation type="submission" date="2015-04" db="UniProtKB">
        <authorList>
            <consortium name="EnsemblPlants"/>
        </authorList>
    </citation>
    <scope>IDENTIFICATION</scope>
</reference>
<feature type="region of interest" description="Disordered" evidence="1">
    <location>
        <begin position="33"/>
        <end position="57"/>
    </location>
</feature>
<dbReference type="PANTHER" id="PTHR33085">
    <property type="entry name" value="OS12G0113100 PROTEIN-RELATED"/>
    <property type="match status" value="1"/>
</dbReference>
<dbReference type="InterPro" id="IPR012871">
    <property type="entry name" value="DUF1668_ORYSA"/>
</dbReference>
<evidence type="ECO:0000313" key="2">
    <source>
        <dbReference type="EnsemblPlants" id="OPUNC11G14520.1"/>
    </source>
</evidence>
<evidence type="ECO:0000313" key="3">
    <source>
        <dbReference type="Proteomes" id="UP000026962"/>
    </source>
</evidence>
<dbReference type="Gramene" id="OPUNC11G14520.1">
    <property type="protein sequence ID" value="OPUNC11G14520.1"/>
    <property type="gene ID" value="OPUNC11G14520"/>
</dbReference>
<organism evidence="2">
    <name type="scientific">Oryza punctata</name>
    <name type="common">Red rice</name>
    <dbReference type="NCBI Taxonomy" id="4537"/>
    <lineage>
        <taxon>Eukaryota</taxon>
        <taxon>Viridiplantae</taxon>
        <taxon>Streptophyta</taxon>
        <taxon>Embryophyta</taxon>
        <taxon>Tracheophyta</taxon>
        <taxon>Spermatophyta</taxon>
        <taxon>Magnoliopsida</taxon>
        <taxon>Liliopsida</taxon>
        <taxon>Poales</taxon>
        <taxon>Poaceae</taxon>
        <taxon>BOP clade</taxon>
        <taxon>Oryzoideae</taxon>
        <taxon>Oryzeae</taxon>
        <taxon>Oryzinae</taxon>
        <taxon>Oryza</taxon>
    </lineage>
</organism>
<evidence type="ECO:0000256" key="1">
    <source>
        <dbReference type="SAM" id="MobiDB-lite"/>
    </source>
</evidence>
<dbReference type="Proteomes" id="UP000026962">
    <property type="component" value="Chromosome 11"/>
</dbReference>